<name>A0ABQ5IHH5_9ASTR</name>
<reference evidence="2" key="2">
    <citation type="submission" date="2022-01" db="EMBL/GenBank/DDBJ databases">
        <authorList>
            <person name="Yamashiro T."/>
            <person name="Shiraishi A."/>
            <person name="Satake H."/>
            <person name="Nakayama K."/>
        </authorList>
    </citation>
    <scope>NUCLEOTIDE SEQUENCE</scope>
</reference>
<proteinExistence type="predicted"/>
<feature type="region of interest" description="Disordered" evidence="1">
    <location>
        <begin position="55"/>
        <end position="74"/>
    </location>
</feature>
<organism evidence="2 3">
    <name type="scientific">Tanacetum coccineum</name>
    <dbReference type="NCBI Taxonomy" id="301880"/>
    <lineage>
        <taxon>Eukaryota</taxon>
        <taxon>Viridiplantae</taxon>
        <taxon>Streptophyta</taxon>
        <taxon>Embryophyta</taxon>
        <taxon>Tracheophyta</taxon>
        <taxon>Spermatophyta</taxon>
        <taxon>Magnoliopsida</taxon>
        <taxon>eudicotyledons</taxon>
        <taxon>Gunneridae</taxon>
        <taxon>Pentapetalae</taxon>
        <taxon>asterids</taxon>
        <taxon>campanulids</taxon>
        <taxon>Asterales</taxon>
        <taxon>Asteraceae</taxon>
        <taxon>Asteroideae</taxon>
        <taxon>Anthemideae</taxon>
        <taxon>Anthemidinae</taxon>
        <taxon>Tanacetum</taxon>
    </lineage>
</organism>
<evidence type="ECO:0000313" key="3">
    <source>
        <dbReference type="Proteomes" id="UP001151760"/>
    </source>
</evidence>
<evidence type="ECO:0000313" key="2">
    <source>
        <dbReference type="EMBL" id="GJT99124.1"/>
    </source>
</evidence>
<accession>A0ABQ5IHH5</accession>
<keyword evidence="3" id="KW-1185">Reference proteome</keyword>
<reference evidence="2" key="1">
    <citation type="journal article" date="2022" name="Int. J. Mol. Sci.">
        <title>Draft Genome of Tanacetum Coccineum: Genomic Comparison of Closely Related Tanacetum-Family Plants.</title>
        <authorList>
            <person name="Yamashiro T."/>
            <person name="Shiraishi A."/>
            <person name="Nakayama K."/>
            <person name="Satake H."/>
        </authorList>
    </citation>
    <scope>NUCLEOTIDE SEQUENCE</scope>
</reference>
<dbReference type="Proteomes" id="UP001151760">
    <property type="component" value="Unassembled WGS sequence"/>
</dbReference>
<protein>
    <submittedName>
        <fullName evidence="2">Uncharacterized protein</fullName>
    </submittedName>
</protein>
<feature type="compositionally biased region" description="Low complexity" evidence="1">
    <location>
        <begin position="64"/>
        <end position="74"/>
    </location>
</feature>
<evidence type="ECO:0000256" key="1">
    <source>
        <dbReference type="SAM" id="MobiDB-lite"/>
    </source>
</evidence>
<sequence>MVPTEKKKVEAYIRGLSDNIQGEVTSSSPATLSQAVRMACKLMEQKCKAKMERDIEVKKRKWESSQSEGNSSGN</sequence>
<comment type="caution">
    <text evidence="2">The sequence shown here is derived from an EMBL/GenBank/DDBJ whole genome shotgun (WGS) entry which is preliminary data.</text>
</comment>
<gene>
    <name evidence="2" type="ORF">Tco_1094642</name>
</gene>
<dbReference type="EMBL" id="BQNB010020740">
    <property type="protein sequence ID" value="GJT99124.1"/>
    <property type="molecule type" value="Genomic_DNA"/>
</dbReference>